<dbReference type="Proteomes" id="UP000014020">
    <property type="component" value="Unassembled WGS sequence"/>
</dbReference>
<dbReference type="AlphaFoldDB" id="R8MDX8"/>
<evidence type="ECO:0000313" key="1">
    <source>
        <dbReference type="EMBL" id="EOP32312.1"/>
    </source>
</evidence>
<gene>
    <name evidence="1" type="ORF">IK1_05848</name>
</gene>
<sequence length="140" mass="16858">MISPIRIYCHTEKYEHIFDMERLRKLDSYCENDLKMLKKAIEEVQAHRLKLFKHAQQVHNMKFEKVVVITRNSADKIKYEVKLEFRPIVEKTYINNEKVYIGYKEHKIFAGKERKLALKYGEELAIENYCLIETKGFKVK</sequence>
<dbReference type="RefSeq" id="WP_016121296.1">
    <property type="nucleotide sequence ID" value="NZ_KB976684.1"/>
</dbReference>
<name>R8MDX8_BACCX</name>
<dbReference type="EMBL" id="AHFE01000075">
    <property type="protein sequence ID" value="EOP32312.1"/>
    <property type="molecule type" value="Genomic_DNA"/>
</dbReference>
<dbReference type="HOGENOM" id="CLU_1871205_0_0_9"/>
<dbReference type="PATRIC" id="fig|1053236.3.peg.6211"/>
<organism evidence="1 2">
    <name type="scientific">Bacillus cereus (strain VD146)</name>
    <dbReference type="NCBI Taxonomy" id="1053236"/>
    <lineage>
        <taxon>Bacteria</taxon>
        <taxon>Bacillati</taxon>
        <taxon>Bacillota</taxon>
        <taxon>Bacilli</taxon>
        <taxon>Bacillales</taxon>
        <taxon>Bacillaceae</taxon>
        <taxon>Bacillus</taxon>
        <taxon>Bacillus cereus group</taxon>
    </lineage>
</organism>
<accession>R8MDX8</accession>
<protein>
    <submittedName>
        <fullName evidence="1">Uncharacterized protein</fullName>
    </submittedName>
</protein>
<comment type="caution">
    <text evidence="1">The sequence shown here is derived from an EMBL/GenBank/DDBJ whole genome shotgun (WGS) entry which is preliminary data.</text>
</comment>
<evidence type="ECO:0000313" key="2">
    <source>
        <dbReference type="Proteomes" id="UP000014020"/>
    </source>
</evidence>
<proteinExistence type="predicted"/>
<reference evidence="2" key="1">
    <citation type="submission" date="2012-12" db="EMBL/GenBank/DDBJ databases">
        <title>The genome sequence of Bacillus cereus VD146.</title>
        <authorList>
            <consortium name="The Broad Institute Genome Sequencing Platform"/>
            <consortium name="The Broad Institute Genome Sequencing Center for Infectious Disease"/>
            <person name="Feldgarden M."/>
            <person name="Van der Auwera G.A."/>
            <person name="Mahillon J."/>
            <person name="Duprez V."/>
            <person name="Timmery S."/>
            <person name="Mattelet C."/>
            <person name="Dierick K."/>
            <person name="Sun M."/>
            <person name="Yu Z."/>
            <person name="Zhu L."/>
            <person name="Hu X."/>
            <person name="Shank E.B."/>
            <person name="Swiecicka I."/>
            <person name="Hansen B.M."/>
            <person name="Andrup L."/>
            <person name="Walker B."/>
            <person name="Young S.K."/>
            <person name="Zeng Q."/>
            <person name="Gargeya S."/>
            <person name="Fitzgerald M."/>
            <person name="Haas B."/>
            <person name="Abouelleil A."/>
            <person name="Alvarado L."/>
            <person name="Arachchi H.M."/>
            <person name="Berlin A.M."/>
            <person name="Chapman S.B."/>
            <person name="Dewar J."/>
            <person name="Goldberg J."/>
            <person name="Griggs A."/>
            <person name="Gujja S."/>
            <person name="Hansen M."/>
            <person name="Howarth C."/>
            <person name="Imamovic A."/>
            <person name="Larimer J."/>
            <person name="McCowan C."/>
            <person name="Murphy C."/>
            <person name="Neiman D."/>
            <person name="Pearson M."/>
            <person name="Priest M."/>
            <person name="Roberts A."/>
            <person name="Saif S."/>
            <person name="Shea T."/>
            <person name="Sisk P."/>
            <person name="Sykes S."/>
            <person name="Wortman J."/>
            <person name="Nusbaum C."/>
            <person name="Birren B."/>
        </authorList>
    </citation>
    <scope>NUCLEOTIDE SEQUENCE [LARGE SCALE GENOMIC DNA]</scope>
    <source>
        <strain evidence="2">VD146</strain>
    </source>
</reference>